<evidence type="ECO:0000313" key="1">
    <source>
        <dbReference type="EMBL" id="EKE28782.1"/>
    </source>
</evidence>
<comment type="caution">
    <text evidence="1">The sequence shown here is derived from an EMBL/GenBank/DDBJ whole genome shotgun (WGS) entry which is preliminary data.</text>
</comment>
<name>K2G384_9BACT</name>
<organism evidence="1">
    <name type="scientific">uncultured bacterium</name>
    <name type="common">gcode 4</name>
    <dbReference type="NCBI Taxonomy" id="1234023"/>
    <lineage>
        <taxon>Bacteria</taxon>
        <taxon>environmental samples</taxon>
    </lineage>
</organism>
<dbReference type="AlphaFoldDB" id="K2G384"/>
<reference evidence="1" key="1">
    <citation type="journal article" date="2012" name="Science">
        <title>Fermentation, hydrogen, and sulfur metabolism in multiple uncultivated bacterial phyla.</title>
        <authorList>
            <person name="Wrighton K.C."/>
            <person name="Thomas B.C."/>
            <person name="Sharon I."/>
            <person name="Miller C.S."/>
            <person name="Castelle C.J."/>
            <person name="VerBerkmoes N.C."/>
            <person name="Wilkins M.J."/>
            <person name="Hettich R.L."/>
            <person name="Lipton M.S."/>
            <person name="Williams K.H."/>
            <person name="Long P.E."/>
            <person name="Banfield J.F."/>
        </authorList>
    </citation>
    <scope>NUCLEOTIDE SEQUENCE [LARGE SCALE GENOMIC DNA]</scope>
</reference>
<dbReference type="EMBL" id="AMFJ01000288">
    <property type="protein sequence ID" value="EKE28782.1"/>
    <property type="molecule type" value="Genomic_DNA"/>
</dbReference>
<gene>
    <name evidence="1" type="ORF">ACD_3C00014G0007</name>
</gene>
<sequence length="381" mass="46241">MKKNILLLLFTWFALGSIVCFYYIWGFINYPVHLQIKTNVVNHPEFVPSKTFVKASSAWFENVVADYYWLDSIQYIWSNAVDSEYKKYLFVVLNLITDLNPNFNYPYQIWQLLLSSSNDRYEEFDKKEQDKYIDQSISLWLKWINNTCDLVKVEAIKKEFDLKKLWTSAEYKNPCSEPNIPYYLAYTQYWNKYDWARSSEYYRVTSANEKAPVWSRVMAAVMQWKSWDRQKSILMFLSLAESLWTQETKACQEFSSYIWWMLFKWFQEWKNLSWKFVSDIDLVRKEIMLKLWQKSTEYSIADESNCSNYLNKAVREMNLAYLEAADKAYFEKNKIHASNPEILYSEKFIDYIPQDYQVDKDSKVIYYFNKDTWHWDNKMWE</sequence>
<accession>K2G384</accession>
<protein>
    <submittedName>
        <fullName evidence="1">Uncharacterized protein</fullName>
    </submittedName>
</protein>
<proteinExistence type="predicted"/>